<keyword evidence="4" id="KW-0966">Cell projection</keyword>
<evidence type="ECO:0000313" key="6">
    <source>
        <dbReference type="EMBL" id="KAF5399999.1"/>
    </source>
</evidence>
<dbReference type="GO" id="GO:0042073">
    <property type="term" value="P:intraciliary transport"/>
    <property type="evidence" value="ECO:0007669"/>
    <property type="project" value="TreeGrafter"/>
</dbReference>
<dbReference type="PANTHER" id="PTHR16011:SF0">
    <property type="entry name" value="INTRAFLAGELLAR TRANSPORT PROTEIN 57 HOMOLOG"/>
    <property type="match status" value="1"/>
</dbReference>
<dbReference type="OrthoDB" id="423881at2759"/>
<keyword evidence="3" id="KW-0969">Cilium</keyword>
<dbReference type="AlphaFoldDB" id="A0A8J4WHI7"/>
<evidence type="ECO:0000256" key="5">
    <source>
        <dbReference type="SAM" id="MobiDB-lite"/>
    </source>
</evidence>
<dbReference type="GO" id="GO:0030992">
    <property type="term" value="C:intraciliary transport particle B"/>
    <property type="evidence" value="ECO:0007669"/>
    <property type="project" value="TreeGrafter"/>
</dbReference>
<dbReference type="PANTHER" id="PTHR16011">
    <property type="entry name" value="IFT57/HIPPI"/>
    <property type="match status" value="1"/>
</dbReference>
<dbReference type="GO" id="GO:0005794">
    <property type="term" value="C:Golgi apparatus"/>
    <property type="evidence" value="ECO:0007669"/>
    <property type="project" value="TreeGrafter"/>
</dbReference>
<dbReference type="Pfam" id="PF10498">
    <property type="entry name" value="IFT57"/>
    <property type="match status" value="1"/>
</dbReference>
<reference evidence="6" key="1">
    <citation type="submission" date="2019-05" db="EMBL/GenBank/DDBJ databases">
        <title>Annotation for the trematode Paragonimus heterotremus.</title>
        <authorList>
            <person name="Choi Y.-J."/>
        </authorList>
    </citation>
    <scope>NUCLEOTIDE SEQUENCE</scope>
    <source>
        <strain evidence="6">LC</strain>
    </source>
</reference>
<comment type="caution">
    <text evidence="6">The sequence shown here is derived from an EMBL/GenBank/DDBJ whole genome shotgun (WGS) entry which is preliminary data.</text>
</comment>
<evidence type="ECO:0000256" key="3">
    <source>
        <dbReference type="ARBA" id="ARBA00023069"/>
    </source>
</evidence>
<dbReference type="GO" id="GO:0005929">
    <property type="term" value="C:cilium"/>
    <property type="evidence" value="ECO:0007669"/>
    <property type="project" value="UniProtKB-SubCell"/>
</dbReference>
<dbReference type="InterPro" id="IPR019530">
    <property type="entry name" value="Intra-flagellar_transport_57"/>
</dbReference>
<dbReference type="GO" id="GO:1905515">
    <property type="term" value="P:non-motile cilium assembly"/>
    <property type="evidence" value="ECO:0007669"/>
    <property type="project" value="TreeGrafter"/>
</dbReference>
<comment type="similarity">
    <text evidence="2">Belongs to the IFT57 family.</text>
</comment>
<dbReference type="Proteomes" id="UP000748531">
    <property type="component" value="Unassembled WGS sequence"/>
</dbReference>
<keyword evidence="7" id="KW-1185">Reference proteome</keyword>
<feature type="region of interest" description="Disordered" evidence="5">
    <location>
        <begin position="195"/>
        <end position="233"/>
    </location>
</feature>
<evidence type="ECO:0000256" key="2">
    <source>
        <dbReference type="ARBA" id="ARBA00009415"/>
    </source>
</evidence>
<proteinExistence type="inferred from homology"/>
<comment type="subcellular location">
    <subcellularLocation>
        <location evidence="1">Cell projection</location>
        <location evidence="1">Cilium</location>
    </subcellularLocation>
</comment>
<name>A0A8J4WHI7_9TREM</name>
<sequence>MSQEKAKHVGDSDESVGNPYNMFVHMESLNEKLKLLKYENDFCRARHQKPLPRHYYAIPTNPGEQFHNFTTLAAWLISKANGKIDPPQEYDDPNATIATILDAVRDLGYTVEFPPSKLKSGCGYHCIDVLRMLSESALKIQGQRFELPCYPEEAEDELDVDEAEFSNAADDICEWQGETHGGRCVGCKLLPEDSNKSMEDDYDDDDDDDVPDLEALRNRGAHSQRPSQLNGLAKLSPDVDEKSICHTPTLVSVLESGTISTAGVLEATVDPSDWQLEVERVLPQLRITIRGDTKDWRAHLEEMRRHQQEIDTTYADLKTHLTRLHSELSRALNKINSREKYMNSQVEPLLSQYKLIQDHLSELTLRYRQVSGGITERSRTLAELGEELERVKNEMDERGSSMTDGSPVVRIKHAIQRLKAEMIGMDIRTGVLEHILLRTHLRVREDSQKPLFSKDMDTTTPAFVY</sequence>
<evidence type="ECO:0000256" key="4">
    <source>
        <dbReference type="ARBA" id="ARBA00023273"/>
    </source>
</evidence>
<organism evidence="6 7">
    <name type="scientific">Paragonimus heterotremus</name>
    <dbReference type="NCBI Taxonomy" id="100268"/>
    <lineage>
        <taxon>Eukaryota</taxon>
        <taxon>Metazoa</taxon>
        <taxon>Spiralia</taxon>
        <taxon>Lophotrochozoa</taxon>
        <taxon>Platyhelminthes</taxon>
        <taxon>Trematoda</taxon>
        <taxon>Digenea</taxon>
        <taxon>Plagiorchiida</taxon>
        <taxon>Troglotremata</taxon>
        <taxon>Troglotrematidae</taxon>
        <taxon>Paragonimus</taxon>
    </lineage>
</organism>
<accession>A0A8J4WHI7</accession>
<gene>
    <name evidence="6" type="ORF">PHET_06693</name>
</gene>
<protein>
    <submittedName>
        <fullName evidence="6">Intraflagellar transport protein 57</fullName>
    </submittedName>
</protein>
<dbReference type="GO" id="GO:0005815">
    <property type="term" value="C:microtubule organizing center"/>
    <property type="evidence" value="ECO:0007669"/>
    <property type="project" value="TreeGrafter"/>
</dbReference>
<evidence type="ECO:0000256" key="1">
    <source>
        <dbReference type="ARBA" id="ARBA00004138"/>
    </source>
</evidence>
<evidence type="ECO:0000313" key="7">
    <source>
        <dbReference type="Proteomes" id="UP000748531"/>
    </source>
</evidence>
<dbReference type="EMBL" id="LUCH01003552">
    <property type="protein sequence ID" value="KAF5399999.1"/>
    <property type="molecule type" value="Genomic_DNA"/>
</dbReference>
<feature type="compositionally biased region" description="Acidic residues" evidence="5">
    <location>
        <begin position="200"/>
        <end position="212"/>
    </location>
</feature>